<dbReference type="PANTHER" id="PTHR12848">
    <property type="entry name" value="REGULATORY-ASSOCIATED PROTEIN OF MTOR"/>
    <property type="match status" value="1"/>
</dbReference>
<name>A0A854QR11_CRYNE</name>
<evidence type="ECO:0000313" key="5">
    <source>
        <dbReference type="EMBL" id="OXG29892.1"/>
    </source>
</evidence>
<dbReference type="FunFam" id="3.40.50.1460:FF:000041">
    <property type="entry name" value="DRaptor"/>
    <property type="match status" value="1"/>
</dbReference>
<dbReference type="GO" id="GO:0031931">
    <property type="term" value="C:TORC1 complex"/>
    <property type="evidence" value="ECO:0007669"/>
    <property type="project" value="InterPro"/>
</dbReference>
<feature type="compositionally biased region" description="Low complexity" evidence="3">
    <location>
        <begin position="15"/>
        <end position="51"/>
    </location>
</feature>
<evidence type="ECO:0000259" key="4">
    <source>
        <dbReference type="SMART" id="SM01302"/>
    </source>
</evidence>
<dbReference type="OrthoDB" id="10262360at2759"/>
<dbReference type="InterPro" id="IPR016024">
    <property type="entry name" value="ARM-type_fold"/>
</dbReference>
<comment type="caution">
    <text evidence="5">The sequence shown here is derived from an EMBL/GenBank/DDBJ whole genome shotgun (WGS) entry which is preliminary data.</text>
</comment>
<evidence type="ECO:0000313" key="6">
    <source>
        <dbReference type="Proteomes" id="UP000199727"/>
    </source>
</evidence>
<dbReference type="InterPro" id="IPR015943">
    <property type="entry name" value="WD40/YVTN_repeat-like_dom_sf"/>
</dbReference>
<accession>A0A854QR11</accession>
<proteinExistence type="predicted"/>
<keyword evidence="2" id="KW-0677">Repeat</keyword>
<dbReference type="SMART" id="SM01302">
    <property type="entry name" value="Raptor_N"/>
    <property type="match status" value="1"/>
</dbReference>
<dbReference type="GO" id="GO:0030307">
    <property type="term" value="P:positive regulation of cell growth"/>
    <property type="evidence" value="ECO:0007669"/>
    <property type="project" value="TreeGrafter"/>
</dbReference>
<dbReference type="InterPro" id="IPR029347">
    <property type="entry name" value="Raptor_N"/>
</dbReference>
<dbReference type="SUPFAM" id="SSF48371">
    <property type="entry name" value="ARM repeat"/>
    <property type="match status" value="1"/>
</dbReference>
<keyword evidence="1" id="KW-0853">WD repeat</keyword>
<evidence type="ECO:0000256" key="1">
    <source>
        <dbReference type="ARBA" id="ARBA00022574"/>
    </source>
</evidence>
<dbReference type="PRINTS" id="PR01547">
    <property type="entry name" value="YEAST176DUF"/>
</dbReference>
<dbReference type="SUPFAM" id="SSF50978">
    <property type="entry name" value="WD40 repeat-like"/>
    <property type="match status" value="1"/>
</dbReference>
<dbReference type="GO" id="GO:0005737">
    <property type="term" value="C:cytoplasm"/>
    <property type="evidence" value="ECO:0007669"/>
    <property type="project" value="TreeGrafter"/>
</dbReference>
<gene>
    <name evidence="5" type="ORF">C361_00326</name>
</gene>
<dbReference type="GO" id="GO:0030674">
    <property type="term" value="F:protein-macromolecule adaptor activity"/>
    <property type="evidence" value="ECO:0007669"/>
    <property type="project" value="TreeGrafter"/>
</dbReference>
<dbReference type="Gene3D" id="3.40.50.1460">
    <property type="match status" value="1"/>
</dbReference>
<dbReference type="Proteomes" id="UP000199727">
    <property type="component" value="Unassembled WGS sequence"/>
</dbReference>
<feature type="domain" description="Raptor N-terminal CASPase-like" evidence="4">
    <location>
        <begin position="86"/>
        <end position="248"/>
    </location>
</feature>
<evidence type="ECO:0000256" key="3">
    <source>
        <dbReference type="SAM" id="MobiDB-lite"/>
    </source>
</evidence>
<dbReference type="GO" id="GO:0010506">
    <property type="term" value="P:regulation of autophagy"/>
    <property type="evidence" value="ECO:0007669"/>
    <property type="project" value="TreeGrafter"/>
</dbReference>
<dbReference type="GO" id="GO:0031929">
    <property type="term" value="P:TOR signaling"/>
    <property type="evidence" value="ECO:0007669"/>
    <property type="project" value="InterPro"/>
</dbReference>
<protein>
    <submittedName>
        <fullName evidence="5">DRaptor</fullName>
    </submittedName>
</protein>
<feature type="region of interest" description="Disordered" evidence="3">
    <location>
        <begin position="1"/>
        <end position="53"/>
    </location>
</feature>
<organism evidence="5 6">
    <name type="scientific">Cryptococcus neoformans Tu259-1</name>
    <dbReference type="NCBI Taxonomy" id="1230072"/>
    <lineage>
        <taxon>Eukaryota</taxon>
        <taxon>Fungi</taxon>
        <taxon>Dikarya</taxon>
        <taxon>Basidiomycota</taxon>
        <taxon>Agaricomycotina</taxon>
        <taxon>Tremellomycetes</taxon>
        <taxon>Tremellales</taxon>
        <taxon>Cryptococcaceae</taxon>
        <taxon>Cryptococcus</taxon>
        <taxon>Cryptococcus neoformans species complex</taxon>
    </lineage>
</organism>
<dbReference type="InterPro" id="IPR004083">
    <property type="entry name" value="Raptor"/>
</dbReference>
<dbReference type="InterPro" id="IPR001680">
    <property type="entry name" value="WD40_rpt"/>
</dbReference>
<dbReference type="GO" id="GO:0009267">
    <property type="term" value="P:cellular response to starvation"/>
    <property type="evidence" value="ECO:0007669"/>
    <property type="project" value="TreeGrafter"/>
</dbReference>
<dbReference type="InterPro" id="IPR036322">
    <property type="entry name" value="WD40_repeat_dom_sf"/>
</dbReference>
<sequence length="1440" mass="158529">MQNSVPPATFRRINSLPPSHSHSPAPTDNASSGWVTTTSSWTSSTKGPSSTLDVLSKGGGQLAWTEVRHRVQEGEHVDIDGEGNNVAHCSQAVLLPCLYLSHGMILREVGMYAWTVPTVKDPTGSMMNIMKQYEKQIKAMSRHVDLRCRSVPDPSKLSIQHHLLKARQAAGLNSYVAVIYSGHGIQEPPTEAGELWCYDKSFEECLQSGGGPSEYIPILLFDLLTWAGASTCYVWDCKNAGRFIRAAKTEAEEIDSQLRAAAAQNPSVIETQPATYAKRQIHFAACGAEQVLPKVKGLPDDLFTACLTTPLRIALLFHNLQRFPLTRNNAEKATIKSPSYMDGLWENMSQSLKDRLWSELTTILHTIAWQTLSGSEYQKLFGKSGDVVNNIASGFLLSQRVLGAFKVTPESIPSIPSSANHTLWTTWDLILDNLFEQLPKYFDDAHPNVTWEKDLKLVSFMADQLESIATAGQSLLFTETPKSGMMPGLTRLSVICEASMTEEFRVQACTALDACLKVLDVRGLARAVQGGALDAAAKLLSLEDERIKDQVISIWSSLVKCDSCVLALAKEGPTADRLTDVPVVKFFLIQLQENLAQDELSAGSGDFGPDIQENCSDSFLVPIIQIAAILSTIANFVAGRSAPRFVSRSLNMAYIMLCSSRDLIRQWGALLTAEVLGSLNKPDDVRLIEELKGELLRMVDSGNVENRAAGVYALSRWLPVADEWGASELEGILGLSDHLVKHSKVEGSPLVRRELAEVFIQILKSAKGFTAMALWTQLLSYALDGRSQDKAIIEKAITKLGMSLKTTPRQKLLMNRIAAILYALCVQRYDPDPMVIKTVHQPLCKAVDMLRPQSPESKKDAIVWSEIKSATFPRNGASKNKPEWTDEMFETILAASERVKELCQGKSSVNDHCRFTTETPRHPNKGAKSRKRVNHDLFERTKGALQAHITQAKRKTEMTSHDHSAIKLASYGDTWTARHRVLEDSLVIAEQQVGLPWKWSMKDIICPDPWTTLTFHSFNSTVMSCNKDHDLLMWNWNSSRKTGHVKLNLAAHTGITSARFVNELHEQIVILAEISNGDIHILAGPQDASRIKPISSFQALDMQSSRKMLVEDEDHRRLVTTWFRASGKLCVGGASEIINVWDCPAERCVQVLETKANVPVTTLITEPVSGNLLMSGLADGTVQLFDLRQCRRTSVLSWKADLPGLSIEHEDMRLFNATKKGVAKVGVTLGESKHVTSACFNGLISVHDIRNLSQSADSVLAHPDGIASASFQPHSGLMSTVSVLNKPLLNSSTGTVIDGTPPCSRYSSQSKLSSALSHLHIRPRSNSSSKTHPSCTMNDNVTLHQEAASIRSSAHWSLHRTSLGSCTSVTVESISFDSQPTDVMMSQDFKPYTVMHPLRPFLGIGFGKTCYLRGCGVGKGDDTDSGSYTFLREQAKYGVL</sequence>
<evidence type="ECO:0000256" key="2">
    <source>
        <dbReference type="ARBA" id="ARBA00022737"/>
    </source>
</evidence>
<reference evidence="5 6" key="1">
    <citation type="submission" date="2017-06" db="EMBL/GenBank/DDBJ databases">
        <title>Global population genomics of the pathogenic fungus Cryptococcus neoformans var. grubii.</title>
        <authorList>
            <person name="Cuomo C."/>
            <person name="Litvintseva A."/>
            <person name="Chen Y."/>
            <person name="Young S."/>
            <person name="Zeng Q."/>
            <person name="Chapman S."/>
            <person name="Gujja S."/>
            <person name="Saif S."/>
            <person name="Birren B."/>
        </authorList>
    </citation>
    <scope>NUCLEOTIDE SEQUENCE [LARGE SCALE GENOMIC DNA]</scope>
    <source>
        <strain evidence="5 6">Tu259-1</strain>
    </source>
</reference>
<dbReference type="Gene3D" id="2.130.10.10">
    <property type="entry name" value="YVTN repeat-like/Quinoprotein amine dehydrogenase"/>
    <property type="match status" value="1"/>
</dbReference>
<dbReference type="SMART" id="SM00320">
    <property type="entry name" value="WD40"/>
    <property type="match status" value="4"/>
</dbReference>
<dbReference type="EMBL" id="AMKT01000007">
    <property type="protein sequence ID" value="OXG29892.1"/>
    <property type="molecule type" value="Genomic_DNA"/>
</dbReference>
<dbReference type="PANTHER" id="PTHR12848:SF16">
    <property type="entry name" value="REGULATORY-ASSOCIATED PROTEIN OF MTOR"/>
    <property type="match status" value="1"/>
</dbReference>
<dbReference type="Pfam" id="PF14538">
    <property type="entry name" value="Raptor_N"/>
    <property type="match status" value="1"/>
</dbReference>
<dbReference type="GO" id="GO:0071230">
    <property type="term" value="P:cellular response to amino acid stimulus"/>
    <property type="evidence" value="ECO:0007669"/>
    <property type="project" value="TreeGrafter"/>
</dbReference>